<keyword evidence="2" id="KW-0732">Signal</keyword>
<evidence type="ECO:0000313" key="5">
    <source>
        <dbReference type="Proteomes" id="UP000627781"/>
    </source>
</evidence>
<protein>
    <submittedName>
        <fullName evidence="4">M6 family metalloprotease domain-containing protein</fullName>
    </submittedName>
</protein>
<dbReference type="Pfam" id="PF00754">
    <property type="entry name" value="F5_F8_type_C"/>
    <property type="match status" value="1"/>
</dbReference>
<keyword evidence="4" id="KW-0645">Protease</keyword>
<evidence type="ECO:0000256" key="1">
    <source>
        <dbReference type="ARBA" id="ARBA00023295"/>
    </source>
</evidence>
<name>A0ABR8PZ10_9CLOT</name>
<feature type="domain" description="F5/8 type C" evidence="3">
    <location>
        <begin position="545"/>
        <end position="663"/>
    </location>
</feature>
<comment type="caution">
    <text evidence="4">The sequence shown here is derived from an EMBL/GenBank/DDBJ whole genome shotgun (WGS) entry which is preliminary data.</text>
</comment>
<keyword evidence="1" id="KW-0326">Glycosidase</keyword>
<accession>A0ABR8PZ10</accession>
<dbReference type="PANTHER" id="PTHR41775:SF1">
    <property type="entry name" value="PEPTIDASE M6-LIKE DOMAIN-CONTAINING PROTEIN"/>
    <property type="match status" value="1"/>
</dbReference>
<dbReference type="Proteomes" id="UP000627781">
    <property type="component" value="Unassembled WGS sequence"/>
</dbReference>
<feature type="signal peptide" evidence="2">
    <location>
        <begin position="1"/>
        <end position="27"/>
    </location>
</feature>
<keyword evidence="4" id="KW-0482">Metalloprotease</keyword>
<gene>
    <name evidence="4" type="ORF">H9661_18785</name>
</gene>
<organism evidence="4 5">
    <name type="scientific">Clostridium cibarium</name>
    <dbReference type="NCBI Taxonomy" id="2762247"/>
    <lineage>
        <taxon>Bacteria</taxon>
        <taxon>Bacillati</taxon>
        <taxon>Bacillota</taxon>
        <taxon>Clostridia</taxon>
        <taxon>Eubacteriales</taxon>
        <taxon>Clostridiaceae</taxon>
        <taxon>Clostridium</taxon>
    </lineage>
</organism>
<dbReference type="InterPro" id="IPR000421">
    <property type="entry name" value="FA58C"/>
</dbReference>
<feature type="chain" id="PRO_5045754421" evidence="2">
    <location>
        <begin position="28"/>
        <end position="674"/>
    </location>
</feature>
<dbReference type="PANTHER" id="PTHR41775">
    <property type="entry name" value="SECRETED PROTEIN-RELATED"/>
    <property type="match status" value="1"/>
</dbReference>
<dbReference type="RefSeq" id="WP_191770307.1">
    <property type="nucleotide sequence ID" value="NZ_JACSRA010000048.1"/>
</dbReference>
<dbReference type="Gene3D" id="2.60.120.260">
    <property type="entry name" value="Galactose-binding domain-like"/>
    <property type="match status" value="1"/>
</dbReference>
<dbReference type="InterPro" id="IPR008757">
    <property type="entry name" value="Peptidase_M6-like_domain"/>
</dbReference>
<dbReference type="InterPro" id="IPR008979">
    <property type="entry name" value="Galactose-bd-like_sf"/>
</dbReference>
<dbReference type="GO" id="GO:0008237">
    <property type="term" value="F:metallopeptidase activity"/>
    <property type="evidence" value="ECO:0007669"/>
    <property type="project" value="UniProtKB-KW"/>
</dbReference>
<dbReference type="NCBIfam" id="TIGR03296">
    <property type="entry name" value="M6dom_TIGR03296"/>
    <property type="match status" value="1"/>
</dbReference>
<evidence type="ECO:0000259" key="3">
    <source>
        <dbReference type="Pfam" id="PF00754"/>
    </source>
</evidence>
<dbReference type="EMBL" id="JACSRA010000048">
    <property type="protein sequence ID" value="MBD7913403.1"/>
    <property type="molecule type" value="Genomic_DNA"/>
</dbReference>
<sequence length="674" mass="74918">MNKFKKASLLFIISGSLCLGTSLYASAAPVHDKLSTLKQPDNTEVKVKITGDEYYQQVESLDGFTLCRNSDGWICYASLNNDNTDLVATDKVYDGTDKNEKNSFFDNIFGESKSVNKTKHLKISKESEEEKREDVKKDILSNKTISQAKSAPKASASGKINGLTILVNFPDKDSDISGEEINNFFNLPGYTGFSNNGSVRDFFYDVSGGKVTYTNTVTTFYTAKHNKSYYDNENISDYRTSGELANEALNWLKSNGFDFSTLTTDSNGYVKGVNILYAGEADCGWAKGLWPHQDYLSNVFTANGVNIQRFELSNIGSDLSLFTICHENGHLLFEYPDLYDYTYKSNGCGAYSLMSNVTDVKNPEPPDPYCRNIMTGWNTTLNLNSYSDNSTITATSNGNGSQPVYKWSGNNPKEYYLIENLQKTGRYSSLPDSGLMIWHIDETGDNSDYGNTHHNKVSVVQADNKFEIEKNINGGAYGDLFHTGFNNTFNNTSSPSSKWFNNTSSGLDISNISDIGDNMTFVKSAGTVVNPTLRNIASKATITTSYCSPWETTAALNDGFTPTNSNDRNHPVYGNWPKTDTQWVQYAFDKEYTISKTDIYWFKDNGGIDVPSSYRIMYWDGSNWLDVPNASGLGISPNKFNTTTFAPIKTSNIAIEMNSNNSASTGILEWKVYA</sequence>
<keyword evidence="5" id="KW-1185">Reference proteome</keyword>
<evidence type="ECO:0000256" key="2">
    <source>
        <dbReference type="SAM" id="SignalP"/>
    </source>
</evidence>
<dbReference type="SUPFAM" id="SSF49785">
    <property type="entry name" value="Galactose-binding domain-like"/>
    <property type="match status" value="1"/>
</dbReference>
<evidence type="ECO:0000313" key="4">
    <source>
        <dbReference type="EMBL" id="MBD7913403.1"/>
    </source>
</evidence>
<reference evidence="4 5" key="1">
    <citation type="submission" date="2020-08" db="EMBL/GenBank/DDBJ databases">
        <title>A Genomic Blueprint of the Chicken Gut Microbiome.</title>
        <authorList>
            <person name="Gilroy R."/>
            <person name="Ravi A."/>
            <person name="Getino M."/>
            <person name="Pursley I."/>
            <person name="Horton D.L."/>
            <person name="Alikhan N.-F."/>
            <person name="Baker D."/>
            <person name="Gharbi K."/>
            <person name="Hall N."/>
            <person name="Watson M."/>
            <person name="Adriaenssens E.M."/>
            <person name="Foster-Nyarko E."/>
            <person name="Jarju S."/>
            <person name="Secka A."/>
            <person name="Antonio M."/>
            <person name="Oren A."/>
            <person name="Chaudhuri R."/>
            <person name="La Ragione R.M."/>
            <person name="Hildebrand F."/>
            <person name="Pallen M.J."/>
        </authorList>
    </citation>
    <scope>NUCLEOTIDE SEQUENCE [LARGE SCALE GENOMIC DNA]</scope>
    <source>
        <strain evidence="4 5">Sa3CVN1</strain>
    </source>
</reference>
<keyword evidence="4" id="KW-0378">Hydrolase</keyword>
<proteinExistence type="predicted"/>